<evidence type="ECO:0000313" key="1">
    <source>
        <dbReference type="EMBL" id="AHG90500.1"/>
    </source>
</evidence>
<dbReference type="AlphaFoldDB" id="W0RJI2"/>
<dbReference type="InterPro" id="IPR013424">
    <property type="entry name" value="Ice-binding_C"/>
</dbReference>
<dbReference type="EMBL" id="CP007128">
    <property type="protein sequence ID" value="AHG90500.1"/>
    <property type="molecule type" value="Genomic_DNA"/>
</dbReference>
<dbReference type="Proteomes" id="UP000019151">
    <property type="component" value="Chromosome"/>
</dbReference>
<sequence>MRLRIPGWARPSRGGAAHVTAEAHRTAALLSALALGPTALATAAYPAGAQTSPLYLTAYDARLNYPNPGPFYAPIYVVQGGAVTRVMPTTPGTIAYDLVVDETIHTMGYEPGRLGQEYTLTGTAIGTPYDRAPITPQPPGWPPPCCFYDGANDGRYSYTVPWRPAYELNMVYRGNLDWTGLTPLFPLAVMSMGIAYDPTNNGLWVASFAWPRPAVYLYSLTGTILSSFSIAGIPNATGVTGLAFDPADNTLWLTMGGADPGMLYQFSRDGTLLDAVRVLGGPGQPPPVELMGAEFQYPGSLATAVPEPSIEWLTATGLVVVGLTTRRRRRLAPRHRPGA</sequence>
<proteinExistence type="predicted"/>
<dbReference type="KEGG" id="gba:J421_2963"/>
<reference evidence="1 2" key="1">
    <citation type="journal article" date="2014" name="Genome Announc.">
        <title>Genome Sequence and Methylome of Soil Bacterium Gemmatirosa kalamazoonensis KBS708T, a Member of the Rarely Cultivated Gemmatimonadetes Phylum.</title>
        <authorList>
            <person name="Debruyn J.M."/>
            <person name="Radosevich M."/>
            <person name="Wommack K.E."/>
            <person name="Polson S.W."/>
            <person name="Hauser L.J."/>
            <person name="Fawaz M.N."/>
            <person name="Korlach J."/>
            <person name="Tsai Y.C."/>
        </authorList>
    </citation>
    <scope>NUCLEOTIDE SEQUENCE [LARGE SCALE GENOMIC DNA]</scope>
    <source>
        <strain evidence="1 2">KBS708</strain>
    </source>
</reference>
<name>W0RJI2_9BACT</name>
<protein>
    <submittedName>
        <fullName evidence="1">PEP motif putative anchor domain protein</fullName>
    </submittedName>
</protein>
<organism evidence="1 2">
    <name type="scientific">Gemmatirosa kalamazoonensis</name>
    <dbReference type="NCBI Taxonomy" id="861299"/>
    <lineage>
        <taxon>Bacteria</taxon>
        <taxon>Pseudomonadati</taxon>
        <taxon>Gemmatimonadota</taxon>
        <taxon>Gemmatimonadia</taxon>
        <taxon>Gemmatimonadales</taxon>
        <taxon>Gemmatimonadaceae</taxon>
        <taxon>Gemmatirosa</taxon>
    </lineage>
</organism>
<dbReference type="InParanoid" id="W0RJI2"/>
<keyword evidence="2" id="KW-1185">Reference proteome</keyword>
<evidence type="ECO:0000313" key="2">
    <source>
        <dbReference type="Proteomes" id="UP000019151"/>
    </source>
</evidence>
<accession>W0RJI2</accession>
<dbReference type="SUPFAM" id="SSF101898">
    <property type="entry name" value="NHL repeat"/>
    <property type="match status" value="1"/>
</dbReference>
<gene>
    <name evidence="1" type="ORF">J421_2963</name>
</gene>
<dbReference type="NCBIfam" id="TIGR02595">
    <property type="entry name" value="PEP_CTERM"/>
    <property type="match status" value="1"/>
</dbReference>
<dbReference type="HOGENOM" id="CLU_818259_0_0_0"/>